<feature type="transmembrane region" description="Helical" evidence="5">
    <location>
        <begin position="358"/>
        <end position="378"/>
    </location>
</feature>
<keyword evidence="1" id="KW-0547">Nucleotide-binding</keyword>
<feature type="non-terminal residue" evidence="7">
    <location>
        <position position="1"/>
    </location>
</feature>
<dbReference type="PROSITE" id="PS51715">
    <property type="entry name" value="G_GB1_RHD3"/>
    <property type="match status" value="1"/>
</dbReference>
<sequence length="404" mass="44924">VGIWMWGEAIQINSASGEKLAVVLIDTQGAFDSQSTYKQCTTIFALSTIVSSLQIYNVVDAIQEDSLQNLTLFVKYGQMAMEHMKQFGTPFQSLCYCVRDFKAPEEYPFGKEGGRQYMEHVLSTHPGQADELRLTRDQLSASFSNLLCYLLPYPGMKVAERRSFVGDVKDLRPEFHEQVRRMAESLLAPEALQAKIINGKSVTCKKLMECFKVYVETFASTKIPMAENIVQANAILLTNEAIDKAKEVYCTQMDGTWKYRSSVSEKKLERRHYRSERAAVNIYNEYPKMVLNEAKDEENRTRLKEWINCEFERYKRLNAAKKEASHGNTLLLGVGLGVGASSAVAGTALAVAAGVGTAGVAAVPVVVAGLTGAFGYAVTRGSRRRSKSCEDIPLLQRIGGSFRR</sequence>
<dbReference type="Gene3D" id="3.40.50.300">
    <property type="entry name" value="P-loop containing nucleotide triphosphate hydrolases"/>
    <property type="match status" value="1"/>
</dbReference>
<dbReference type="AlphaFoldDB" id="A0AAN5CBV6"/>
<keyword evidence="5" id="KW-0812">Transmembrane</keyword>
<accession>A0AAN5CBV6</accession>
<dbReference type="InterPro" id="IPR027417">
    <property type="entry name" value="P-loop_NTPase"/>
</dbReference>
<evidence type="ECO:0000256" key="2">
    <source>
        <dbReference type="ARBA" id="ARBA00022801"/>
    </source>
</evidence>
<evidence type="ECO:0000256" key="5">
    <source>
        <dbReference type="SAM" id="Phobius"/>
    </source>
</evidence>
<dbReference type="Proteomes" id="UP001328107">
    <property type="component" value="Unassembled WGS sequence"/>
</dbReference>
<feature type="transmembrane region" description="Helical" evidence="5">
    <location>
        <begin position="330"/>
        <end position="352"/>
    </location>
</feature>
<protein>
    <recommendedName>
        <fullName evidence="6">GB1/RHD3-type G domain-containing protein</fullName>
    </recommendedName>
</protein>
<evidence type="ECO:0000313" key="7">
    <source>
        <dbReference type="EMBL" id="GMR38705.1"/>
    </source>
</evidence>
<dbReference type="GO" id="GO:0005525">
    <property type="term" value="F:GTP binding"/>
    <property type="evidence" value="ECO:0007669"/>
    <property type="project" value="UniProtKB-KW"/>
</dbReference>
<keyword evidence="5" id="KW-1133">Transmembrane helix</keyword>
<keyword evidence="8" id="KW-1185">Reference proteome</keyword>
<proteinExistence type="inferred from homology"/>
<dbReference type="SUPFAM" id="SSF48340">
    <property type="entry name" value="Interferon-induced guanylate-binding protein 1 (GBP1), C-terminal domain"/>
    <property type="match status" value="1"/>
</dbReference>
<evidence type="ECO:0000313" key="8">
    <source>
        <dbReference type="Proteomes" id="UP001328107"/>
    </source>
</evidence>
<comment type="caution">
    <text evidence="7">The sequence shown here is derived from an EMBL/GenBank/DDBJ whole genome shotgun (WGS) entry which is preliminary data.</text>
</comment>
<dbReference type="InterPro" id="IPR015894">
    <property type="entry name" value="Guanylate-bd_N"/>
</dbReference>
<name>A0AAN5CBV6_9BILA</name>
<dbReference type="InterPro" id="IPR036543">
    <property type="entry name" value="Guanylate-bd_C_sf"/>
</dbReference>
<dbReference type="Gene3D" id="1.20.58.420">
    <property type="entry name" value="AHSP"/>
    <property type="match status" value="1"/>
</dbReference>
<organism evidence="7 8">
    <name type="scientific">Pristionchus mayeri</name>
    <dbReference type="NCBI Taxonomy" id="1317129"/>
    <lineage>
        <taxon>Eukaryota</taxon>
        <taxon>Metazoa</taxon>
        <taxon>Ecdysozoa</taxon>
        <taxon>Nematoda</taxon>
        <taxon>Chromadorea</taxon>
        <taxon>Rhabditida</taxon>
        <taxon>Rhabditina</taxon>
        <taxon>Diplogasteromorpha</taxon>
        <taxon>Diplogasteroidea</taxon>
        <taxon>Neodiplogasteridae</taxon>
        <taxon>Pristionchus</taxon>
    </lineage>
</organism>
<feature type="domain" description="GB1/RHD3-type G" evidence="6">
    <location>
        <begin position="1"/>
        <end position="191"/>
    </location>
</feature>
<evidence type="ECO:0000256" key="1">
    <source>
        <dbReference type="ARBA" id="ARBA00022741"/>
    </source>
</evidence>
<dbReference type="Pfam" id="PF02263">
    <property type="entry name" value="GBP"/>
    <property type="match status" value="1"/>
</dbReference>
<dbReference type="EMBL" id="BTRK01000002">
    <property type="protein sequence ID" value="GMR38705.1"/>
    <property type="molecule type" value="Genomic_DNA"/>
</dbReference>
<dbReference type="InterPro" id="IPR003191">
    <property type="entry name" value="Guanylate-bd/ATL_C"/>
</dbReference>
<comment type="similarity">
    <text evidence="4">Belongs to the TRAFAC class dynamin-like GTPase superfamily. GB1/RHD3 GTPase family.</text>
</comment>
<keyword evidence="5" id="KW-0472">Membrane</keyword>
<evidence type="ECO:0000256" key="3">
    <source>
        <dbReference type="ARBA" id="ARBA00023134"/>
    </source>
</evidence>
<reference evidence="8" key="1">
    <citation type="submission" date="2022-10" db="EMBL/GenBank/DDBJ databases">
        <title>Genome assembly of Pristionchus species.</title>
        <authorList>
            <person name="Yoshida K."/>
            <person name="Sommer R.J."/>
        </authorList>
    </citation>
    <scope>NUCLEOTIDE SEQUENCE [LARGE SCALE GENOMIC DNA]</scope>
    <source>
        <strain evidence="8">RS5460</strain>
    </source>
</reference>
<dbReference type="InterPro" id="IPR030386">
    <property type="entry name" value="G_GB1_RHD3_dom"/>
</dbReference>
<dbReference type="SUPFAM" id="SSF52540">
    <property type="entry name" value="P-loop containing nucleoside triphosphate hydrolases"/>
    <property type="match status" value="1"/>
</dbReference>
<evidence type="ECO:0000259" key="6">
    <source>
        <dbReference type="PROSITE" id="PS51715"/>
    </source>
</evidence>
<keyword evidence="3" id="KW-0342">GTP-binding</keyword>
<evidence type="ECO:0000256" key="4">
    <source>
        <dbReference type="PROSITE-ProRule" id="PRU01052"/>
    </source>
</evidence>
<dbReference type="PANTHER" id="PTHR10751">
    <property type="entry name" value="GUANYLATE BINDING PROTEIN"/>
    <property type="match status" value="1"/>
</dbReference>
<gene>
    <name evidence="7" type="ORF">PMAYCL1PPCAC_08900</name>
</gene>
<keyword evidence="2" id="KW-0378">Hydrolase</keyword>
<dbReference type="Pfam" id="PF02841">
    <property type="entry name" value="GBP_C"/>
    <property type="match status" value="1"/>
</dbReference>
<dbReference type="FunFam" id="3.40.50.300:FF:003207">
    <property type="entry name" value="ATLastiN (Endoplasmic reticulum GTPase) related"/>
    <property type="match status" value="1"/>
</dbReference>
<dbReference type="GO" id="GO:0003924">
    <property type="term" value="F:GTPase activity"/>
    <property type="evidence" value="ECO:0007669"/>
    <property type="project" value="InterPro"/>
</dbReference>